<dbReference type="EMBL" id="RPGO01000017">
    <property type="protein sequence ID" value="RZB31407.1"/>
    <property type="molecule type" value="Genomic_DNA"/>
</dbReference>
<gene>
    <name evidence="2" type="ORF">AEth_00737</name>
</gene>
<evidence type="ECO:0000313" key="2">
    <source>
        <dbReference type="EMBL" id="RZB31407.1"/>
    </source>
</evidence>
<keyword evidence="1" id="KW-0472">Membrane</keyword>
<keyword evidence="1" id="KW-0812">Transmembrane</keyword>
<dbReference type="Proteomes" id="UP000291831">
    <property type="component" value="Unassembled WGS sequence"/>
</dbReference>
<proteinExistence type="predicted"/>
<accession>A0A8B3S3Q9</accession>
<protein>
    <submittedName>
        <fullName evidence="2">Uncharacterized protein</fullName>
    </submittedName>
</protein>
<dbReference type="AlphaFoldDB" id="A0A8B3S3Q9"/>
<sequence length="232" mass="25751">MRMRRRRLIVILVLTMVMLAGVQVVGAADSQSWHLLGHDESEYSGITAGNSTHHHKDLFMNKTGNATAHNHMVLPNMTKKTTWWYAGYPAQFDGVTFGEDDWIVNISHSNYNDFSIFVDVCKVNESGEATYLAHGNKTASGKYTTITCSDNATTNQTFNKDERLALRIYHNRTGTTTTANIYYYNAGIGRLSNLTSPSSDPGYPVPELGTFILFSTGLIALAGYVLLAKRKK</sequence>
<comment type="caution">
    <text evidence="2">The sequence shown here is derived from an EMBL/GenBank/DDBJ whole genome shotgun (WGS) entry which is preliminary data.</text>
</comment>
<name>A0A8B3S3Q9_9EURY</name>
<keyword evidence="1" id="KW-1133">Transmembrane helix</keyword>
<evidence type="ECO:0000313" key="3">
    <source>
        <dbReference type="Proteomes" id="UP000291831"/>
    </source>
</evidence>
<reference evidence="3" key="1">
    <citation type="submission" date="2019-01" db="EMBL/GenBank/DDBJ databases">
        <title>Anaerobic oxidation of ethane by archaea from a marine hydrocarbon seep.</title>
        <authorList>
            <person name="Musat F."/>
        </authorList>
    </citation>
    <scope>NUCLEOTIDE SEQUENCE [LARGE SCALE GENOMIC DNA]</scope>
</reference>
<feature type="transmembrane region" description="Helical" evidence="1">
    <location>
        <begin position="208"/>
        <end position="227"/>
    </location>
</feature>
<organism evidence="2 3">
    <name type="scientific">Candidatus Argoarchaeum ethanivorans</name>
    <dbReference type="NCBI Taxonomy" id="2608793"/>
    <lineage>
        <taxon>Archaea</taxon>
        <taxon>Methanobacteriati</taxon>
        <taxon>Methanobacteriota</taxon>
        <taxon>Stenosarchaea group</taxon>
        <taxon>Methanomicrobia</taxon>
        <taxon>Methanosarcinales</taxon>
        <taxon>Methanosarcinales incertae sedis</taxon>
        <taxon>GOM Arc I cluster</taxon>
        <taxon>Candidatus Argoarchaeum</taxon>
    </lineage>
</organism>
<evidence type="ECO:0000256" key="1">
    <source>
        <dbReference type="SAM" id="Phobius"/>
    </source>
</evidence>